<dbReference type="InParanoid" id="A0A212FM26"/>
<feature type="region of interest" description="Disordered" evidence="1">
    <location>
        <begin position="138"/>
        <end position="163"/>
    </location>
</feature>
<dbReference type="EMBL" id="AGBW02007669">
    <property type="protein sequence ID" value="OWR54777.1"/>
    <property type="molecule type" value="Genomic_DNA"/>
</dbReference>
<evidence type="ECO:0000313" key="2">
    <source>
        <dbReference type="EMBL" id="OWR54777.1"/>
    </source>
</evidence>
<evidence type="ECO:0000256" key="1">
    <source>
        <dbReference type="SAM" id="MobiDB-lite"/>
    </source>
</evidence>
<comment type="caution">
    <text evidence="2">The sequence shown here is derived from an EMBL/GenBank/DDBJ whole genome shotgun (WGS) entry which is preliminary data.</text>
</comment>
<reference evidence="2 3" key="1">
    <citation type="journal article" date="2011" name="Cell">
        <title>The monarch butterfly genome yields insights into long-distance migration.</title>
        <authorList>
            <person name="Zhan S."/>
            <person name="Merlin C."/>
            <person name="Boore J.L."/>
            <person name="Reppert S.M."/>
        </authorList>
    </citation>
    <scope>NUCLEOTIDE SEQUENCE [LARGE SCALE GENOMIC DNA]</scope>
    <source>
        <strain evidence="2">F-2</strain>
    </source>
</reference>
<accession>A0A212FM26</accession>
<sequence length="250" mass="28589">MLLILSIIVMYNRALMIDSAPKLGHINLDPLSNEAKFPEMSLKDIIFSLMNKHYNTSAPEQEKVLNTSPKFKFRRADGVNSNQTHCTGYDYNDTICKTVDDRVICGYNKNIGEVQNESVEVGNGCRIRGDRLECGYLKGPFNNTRRPPVSDEEESESEENNKKLRYTVDLKSTSRRKKSNTLTTPPTTVMNLTSTKNNKSYQNTSHVTKTHFISSSTTNKPMVIKKEKVTKRKKRCVEINDRIFCYENKS</sequence>
<organism evidence="2 3">
    <name type="scientific">Danaus plexippus plexippus</name>
    <dbReference type="NCBI Taxonomy" id="278856"/>
    <lineage>
        <taxon>Eukaryota</taxon>
        <taxon>Metazoa</taxon>
        <taxon>Ecdysozoa</taxon>
        <taxon>Arthropoda</taxon>
        <taxon>Hexapoda</taxon>
        <taxon>Insecta</taxon>
        <taxon>Pterygota</taxon>
        <taxon>Neoptera</taxon>
        <taxon>Endopterygota</taxon>
        <taxon>Lepidoptera</taxon>
        <taxon>Glossata</taxon>
        <taxon>Ditrysia</taxon>
        <taxon>Papilionoidea</taxon>
        <taxon>Nymphalidae</taxon>
        <taxon>Danainae</taxon>
        <taxon>Danaini</taxon>
        <taxon>Danaina</taxon>
        <taxon>Danaus</taxon>
        <taxon>Danaus</taxon>
    </lineage>
</organism>
<name>A0A212FM26_DANPL</name>
<evidence type="ECO:0000313" key="3">
    <source>
        <dbReference type="Proteomes" id="UP000007151"/>
    </source>
</evidence>
<dbReference type="Proteomes" id="UP000007151">
    <property type="component" value="Unassembled WGS sequence"/>
</dbReference>
<gene>
    <name evidence="2" type="ORF">KGM_208334</name>
</gene>
<protein>
    <submittedName>
        <fullName evidence="2">Uncharacterized protein</fullName>
    </submittedName>
</protein>
<proteinExistence type="predicted"/>
<dbReference type="eggNOG" id="ENOG502TCQ0">
    <property type="taxonomic scope" value="Eukaryota"/>
</dbReference>
<keyword evidence="3" id="KW-1185">Reference proteome</keyword>
<dbReference type="AlphaFoldDB" id="A0A212FM26"/>
<dbReference type="KEGG" id="dpl:KGM_208334"/>